<keyword evidence="1" id="KW-0812">Transmembrane</keyword>
<evidence type="ECO:0000313" key="3">
    <source>
        <dbReference type="Proteomes" id="UP000664398"/>
    </source>
</evidence>
<reference evidence="2" key="1">
    <citation type="submission" date="2021-03" db="EMBL/GenBank/DDBJ databases">
        <title>Leucobacter chromiisoli sp. nov., isolated from chromium-containing soil of chemical plant.</title>
        <authorList>
            <person name="Xu Z."/>
        </authorList>
    </citation>
    <scope>NUCLEOTIDE SEQUENCE</scope>
    <source>
        <strain evidence="2">A2</strain>
    </source>
</reference>
<evidence type="ECO:0000256" key="1">
    <source>
        <dbReference type="SAM" id="Phobius"/>
    </source>
</evidence>
<organism evidence="2 3">
    <name type="scientific">Leucobacter ruminantium</name>
    <dbReference type="NCBI Taxonomy" id="1289170"/>
    <lineage>
        <taxon>Bacteria</taxon>
        <taxon>Bacillati</taxon>
        <taxon>Actinomycetota</taxon>
        <taxon>Actinomycetes</taxon>
        <taxon>Micrococcales</taxon>
        <taxon>Microbacteriaceae</taxon>
        <taxon>Leucobacter</taxon>
    </lineage>
</organism>
<feature type="transmembrane region" description="Helical" evidence="1">
    <location>
        <begin position="25"/>
        <end position="47"/>
    </location>
</feature>
<accession>A0A939LSX6</accession>
<dbReference type="Proteomes" id="UP000664398">
    <property type="component" value="Unassembled WGS sequence"/>
</dbReference>
<feature type="transmembrane region" description="Helical" evidence="1">
    <location>
        <begin position="59"/>
        <end position="82"/>
    </location>
</feature>
<dbReference type="EMBL" id="JAGDYL010000001">
    <property type="protein sequence ID" value="MBO1803772.1"/>
    <property type="molecule type" value="Genomic_DNA"/>
</dbReference>
<protein>
    <submittedName>
        <fullName evidence="2">Uncharacterized protein</fullName>
    </submittedName>
</protein>
<proteinExistence type="predicted"/>
<gene>
    <name evidence="2" type="ORF">J4H91_00355</name>
</gene>
<dbReference type="AlphaFoldDB" id="A0A939LSX6"/>
<name>A0A939LSX6_9MICO</name>
<keyword evidence="1" id="KW-0472">Membrane</keyword>
<evidence type="ECO:0000313" key="2">
    <source>
        <dbReference type="EMBL" id="MBO1803772.1"/>
    </source>
</evidence>
<keyword evidence="3" id="KW-1185">Reference proteome</keyword>
<dbReference type="RefSeq" id="WP_208044263.1">
    <property type="nucleotide sequence ID" value="NZ_JAGDYL010000001.1"/>
</dbReference>
<sequence>MGAQVRDRRLAVAALVLASLTALGWWVPFVPVATGTAALVLAILTLARRGSRPLAGRGYLPMAIIALVLGAPALLAAAWWSLFLVGALLADA</sequence>
<keyword evidence="1" id="KW-1133">Transmembrane helix</keyword>
<comment type="caution">
    <text evidence="2">The sequence shown here is derived from an EMBL/GenBank/DDBJ whole genome shotgun (WGS) entry which is preliminary data.</text>
</comment>